<dbReference type="Proteomes" id="UP001172386">
    <property type="component" value="Unassembled WGS sequence"/>
</dbReference>
<name>A0ACC2ZXM3_9EURO</name>
<sequence>MAAPTTTTKFMTEPKAIYPLSTNNLEFLAEYSPNAETPDALRSKVALSAGSFFTAITTATAVPERRWSTVQVSENEHVELNSALLYMNHSCIPSLELDTSRMEVRVSRTRDLKFGDELNFFYPSTEWEMDKHFACLCGAGNECLGTLRGAAHIDVSSLRLKGHFINDHILRLKSQQQR</sequence>
<gene>
    <name evidence="1" type="ORF">H2198_008357</name>
</gene>
<comment type="caution">
    <text evidence="1">The sequence shown here is derived from an EMBL/GenBank/DDBJ whole genome shotgun (WGS) entry which is preliminary data.</text>
</comment>
<keyword evidence="2" id="KW-1185">Reference proteome</keyword>
<accession>A0ACC2ZXM3</accession>
<protein>
    <submittedName>
        <fullName evidence="1">Uncharacterized protein</fullName>
    </submittedName>
</protein>
<dbReference type="EMBL" id="JAPDRQ010000201">
    <property type="protein sequence ID" value="KAJ9652388.1"/>
    <property type="molecule type" value="Genomic_DNA"/>
</dbReference>
<organism evidence="1 2">
    <name type="scientific">Neophaeococcomyces mojaviensis</name>
    <dbReference type="NCBI Taxonomy" id="3383035"/>
    <lineage>
        <taxon>Eukaryota</taxon>
        <taxon>Fungi</taxon>
        <taxon>Dikarya</taxon>
        <taxon>Ascomycota</taxon>
        <taxon>Pezizomycotina</taxon>
        <taxon>Eurotiomycetes</taxon>
        <taxon>Chaetothyriomycetidae</taxon>
        <taxon>Chaetothyriales</taxon>
        <taxon>Chaetothyriales incertae sedis</taxon>
        <taxon>Neophaeococcomyces</taxon>
    </lineage>
</organism>
<evidence type="ECO:0000313" key="2">
    <source>
        <dbReference type="Proteomes" id="UP001172386"/>
    </source>
</evidence>
<evidence type="ECO:0000313" key="1">
    <source>
        <dbReference type="EMBL" id="KAJ9652388.1"/>
    </source>
</evidence>
<reference evidence="1" key="1">
    <citation type="submission" date="2022-10" db="EMBL/GenBank/DDBJ databases">
        <title>Culturing micro-colonial fungi from biological soil crusts in the Mojave desert and describing Neophaeococcomyces mojavensis, and introducing the new genera and species Taxawa tesnikishii.</title>
        <authorList>
            <person name="Kurbessoian T."/>
            <person name="Stajich J.E."/>
        </authorList>
    </citation>
    <scope>NUCLEOTIDE SEQUENCE</scope>
    <source>
        <strain evidence="1">JES_112</strain>
    </source>
</reference>
<proteinExistence type="predicted"/>